<keyword evidence="3" id="KW-1185">Reference proteome</keyword>
<feature type="region of interest" description="Disordered" evidence="1">
    <location>
        <begin position="32"/>
        <end position="70"/>
    </location>
</feature>
<sequence length="346" mass="38421">MEGWYEKGDDLAGVKALRFKTQMPAECGFVLGAAKGPPTTTKTSRHKNSEDFGTLTEKQQKEVELTSKPATWSPREIAEFKKFLDTPNMKTKKLASQMGFSDSVASKRKQQSLENLKSKKLLREMDSKREHVAAESDQENTTPQDAEHLNEENLLEENKKLRKELDNLKALYEKLSKSMQAASTTIQATNAVTTPETSPISMEIDTIQKDPSEDRYTIVNSIRKRNADNNKKRVMEKKSVNLNPGPAPSTTTSGNTTAPVAASQSSVPLPTGRNKKRPPPINVLHQDPKDTIELVKESAGYKKPSAMTIVILSNEKDKWNILKAFPITGICRSHSVGILTARSSRV</sequence>
<reference evidence="2 3" key="1">
    <citation type="submission" date="2015-07" db="EMBL/GenBank/DDBJ databases">
        <title>The genome of Dufourea novaeangliae.</title>
        <authorList>
            <person name="Pan H."/>
            <person name="Kapheim K."/>
        </authorList>
    </citation>
    <scope>NUCLEOTIDE SEQUENCE [LARGE SCALE GENOMIC DNA]</scope>
    <source>
        <strain evidence="2">0120121106</strain>
        <tissue evidence="2">Whole body</tissue>
    </source>
</reference>
<evidence type="ECO:0000313" key="3">
    <source>
        <dbReference type="Proteomes" id="UP000076502"/>
    </source>
</evidence>
<dbReference type="EMBL" id="KQ434936">
    <property type="protein sequence ID" value="KZC11959.1"/>
    <property type="molecule type" value="Genomic_DNA"/>
</dbReference>
<dbReference type="Proteomes" id="UP000076502">
    <property type="component" value="Unassembled WGS sequence"/>
</dbReference>
<evidence type="ECO:0000313" key="2">
    <source>
        <dbReference type="EMBL" id="KZC11959.1"/>
    </source>
</evidence>
<gene>
    <name evidence="2" type="ORF">WN55_03463</name>
</gene>
<proteinExistence type="predicted"/>
<protein>
    <submittedName>
        <fullName evidence="2">Uncharacterized protein</fullName>
    </submittedName>
</protein>
<accession>A0A154PJC6</accession>
<feature type="compositionally biased region" description="Polar residues" evidence="1">
    <location>
        <begin position="248"/>
        <end position="268"/>
    </location>
</feature>
<name>A0A154PJC6_DUFNO</name>
<dbReference type="AlphaFoldDB" id="A0A154PJC6"/>
<feature type="region of interest" description="Disordered" evidence="1">
    <location>
        <begin position="127"/>
        <end position="153"/>
    </location>
</feature>
<feature type="region of interest" description="Disordered" evidence="1">
    <location>
        <begin position="224"/>
        <end position="285"/>
    </location>
</feature>
<organism evidence="2 3">
    <name type="scientific">Dufourea novaeangliae</name>
    <name type="common">Sweat bee</name>
    <dbReference type="NCBI Taxonomy" id="178035"/>
    <lineage>
        <taxon>Eukaryota</taxon>
        <taxon>Metazoa</taxon>
        <taxon>Ecdysozoa</taxon>
        <taxon>Arthropoda</taxon>
        <taxon>Hexapoda</taxon>
        <taxon>Insecta</taxon>
        <taxon>Pterygota</taxon>
        <taxon>Neoptera</taxon>
        <taxon>Endopterygota</taxon>
        <taxon>Hymenoptera</taxon>
        <taxon>Apocrita</taxon>
        <taxon>Aculeata</taxon>
        <taxon>Apoidea</taxon>
        <taxon>Anthophila</taxon>
        <taxon>Halictidae</taxon>
        <taxon>Rophitinae</taxon>
        <taxon>Dufourea</taxon>
    </lineage>
</organism>
<evidence type="ECO:0000256" key="1">
    <source>
        <dbReference type="SAM" id="MobiDB-lite"/>
    </source>
</evidence>
<feature type="compositionally biased region" description="Basic and acidic residues" evidence="1">
    <location>
        <begin position="225"/>
        <end position="239"/>
    </location>
</feature>